<evidence type="ECO:0000256" key="1">
    <source>
        <dbReference type="SAM" id="MobiDB-lite"/>
    </source>
</evidence>
<gene>
    <name evidence="2" type="ORF">S01H1_54868</name>
</gene>
<comment type="caution">
    <text evidence="2">The sequence shown here is derived from an EMBL/GenBank/DDBJ whole genome shotgun (WGS) entry which is preliminary data.</text>
</comment>
<feature type="region of interest" description="Disordered" evidence="1">
    <location>
        <begin position="1"/>
        <end position="32"/>
    </location>
</feature>
<evidence type="ECO:0000313" key="2">
    <source>
        <dbReference type="EMBL" id="GAG20664.1"/>
    </source>
</evidence>
<protein>
    <submittedName>
        <fullName evidence="2">Uncharacterized protein</fullName>
    </submittedName>
</protein>
<reference evidence="2" key="1">
    <citation type="journal article" date="2014" name="Front. Microbiol.">
        <title>High frequency of phylogenetically diverse reductive dehalogenase-homologous genes in deep subseafloor sedimentary metagenomes.</title>
        <authorList>
            <person name="Kawai M."/>
            <person name="Futagami T."/>
            <person name="Toyoda A."/>
            <person name="Takaki Y."/>
            <person name="Nishi S."/>
            <person name="Hori S."/>
            <person name="Arai W."/>
            <person name="Tsubouchi T."/>
            <person name="Morono Y."/>
            <person name="Uchiyama I."/>
            <person name="Ito T."/>
            <person name="Fujiyama A."/>
            <person name="Inagaki F."/>
            <person name="Takami H."/>
        </authorList>
    </citation>
    <scope>NUCLEOTIDE SEQUENCE</scope>
    <source>
        <strain evidence="2">Expedition CK06-06</strain>
    </source>
</reference>
<feature type="compositionally biased region" description="Basic and acidic residues" evidence="1">
    <location>
        <begin position="7"/>
        <end position="20"/>
    </location>
</feature>
<feature type="non-terminal residue" evidence="2">
    <location>
        <position position="32"/>
    </location>
</feature>
<accession>X0VQK0</accession>
<name>X0VQK0_9ZZZZ</name>
<dbReference type="EMBL" id="BARS01035626">
    <property type="protein sequence ID" value="GAG20664.1"/>
    <property type="molecule type" value="Genomic_DNA"/>
</dbReference>
<organism evidence="2">
    <name type="scientific">marine sediment metagenome</name>
    <dbReference type="NCBI Taxonomy" id="412755"/>
    <lineage>
        <taxon>unclassified sequences</taxon>
        <taxon>metagenomes</taxon>
        <taxon>ecological metagenomes</taxon>
    </lineage>
</organism>
<proteinExistence type="predicted"/>
<dbReference type="AlphaFoldDB" id="X0VQK0"/>
<sequence length="32" mass="3596">MLGTGRTEMRIDYASHDGPYKRRKAQGAAGWD</sequence>